<dbReference type="Pfam" id="PF00400">
    <property type="entry name" value="WD40"/>
    <property type="match status" value="1"/>
</dbReference>
<dbReference type="PANTHER" id="PTHR47201:SF3">
    <property type="entry name" value="U2A'_PHOSPHOPROTEIN 32 FAMILY A C-TERMINAL DOMAIN-CONTAINING PROTEIN"/>
    <property type="match status" value="1"/>
</dbReference>
<comment type="caution">
    <text evidence="3">The sequence shown here is derived from an EMBL/GenBank/DDBJ whole genome shotgun (WGS) entry which is preliminary data.</text>
</comment>
<dbReference type="PROSITE" id="PS50082">
    <property type="entry name" value="WD_REPEATS_2"/>
    <property type="match status" value="1"/>
</dbReference>
<sequence length="852" mass="95767">MSTIVPKVKTDISGMEARYLDSCKRHEVLPNSAVSSWFYKAKIGNSIHQKCTIVIFLDQLKDSDFSPLIDVFLAMDSYEVDAVDVLHKSPCALNPEYVISLLHAINLRLRVVDLQDMSFTEDILWELFQDGLNCQVLNLRSTEIRKLNLVGSFMQLRTLNLDFCTALTSLEEDCFTYMPNLMRLSMCETRVANLWTTSAALSKLLSLVELRFQNCVCCNDTRPCPASSSKRDNLLLGDRAVSGHLSRYFDTKQPTIAGRDATYSTLAADDGAVNISSHFQRIGFSELSSDAIHISSGQDNSQIKVSFGIEDKEEFPRSLLNGDMEDASIASRIYVPHHPSPICFEKHYREFMIASLPCLNVLDNLPIRKVDKEIAKTVFLKYYEHLPYKRRHRESVVSVLQMRETGASSMHHQISSRPKQPYICRKSQYFYSRSFCAAKLGSSAWPLLHPMSNISHTTKEENKSFRPRQFEYHPSDSSLMVFGTLDGEIIVINHEKGNIVGYIPSLGMANSVLGLCWLKKYPSKFVAGSDNGSLRLYDINDMMRTVADGYCSSNTVTFDDFEQLTSVHVNSTDDQFITSGYSRKVAVYDICSGRRLQLFTDMHQEPINVAKFSHHSRSLFVTSSFDRDVKMWDLRQKPTRPCYAASSSGGNVMVCFSHDDLYLLVSAVDNEVKQLLAVDGSLHTNFEIASTGNAHNYTRSYYMNGRDYIVSGSCAEPVVRISCAQTGRRLRDIHLEGRGLGSSMFVQSLRSDPFRHFHLAVLAAYLPPTSKCEIIKTIAHQLAITDVPPATNLAQCHRSLTSPFLRTQTTDQLNKIVAAAITTEEVVVVVVDVDVIHLAAIFTILVANLMDQ</sequence>
<dbReference type="EMBL" id="CAUOFW020005981">
    <property type="protein sequence ID" value="CAK9172426.1"/>
    <property type="molecule type" value="Genomic_DNA"/>
</dbReference>
<dbReference type="InterPro" id="IPR015943">
    <property type="entry name" value="WD40/YVTN_repeat-like_dom_sf"/>
</dbReference>
<proteinExistence type="predicted"/>
<evidence type="ECO:0000259" key="2">
    <source>
        <dbReference type="Pfam" id="PF20919"/>
    </source>
</evidence>
<dbReference type="SUPFAM" id="SSF52058">
    <property type="entry name" value="L domain-like"/>
    <property type="match status" value="1"/>
</dbReference>
<evidence type="ECO:0000256" key="1">
    <source>
        <dbReference type="PROSITE-ProRule" id="PRU00221"/>
    </source>
</evidence>
<dbReference type="InterPro" id="IPR048514">
    <property type="entry name" value="DHU1_N"/>
</dbReference>
<protein>
    <recommendedName>
        <fullName evidence="2">DWD hypersensitive to UV-B 1 N-terminal domain-containing protein</fullName>
    </recommendedName>
</protein>
<organism evidence="3 4">
    <name type="scientific">Ilex paraguariensis</name>
    <name type="common">yerba mate</name>
    <dbReference type="NCBI Taxonomy" id="185542"/>
    <lineage>
        <taxon>Eukaryota</taxon>
        <taxon>Viridiplantae</taxon>
        <taxon>Streptophyta</taxon>
        <taxon>Embryophyta</taxon>
        <taxon>Tracheophyta</taxon>
        <taxon>Spermatophyta</taxon>
        <taxon>Magnoliopsida</taxon>
        <taxon>eudicotyledons</taxon>
        <taxon>Gunneridae</taxon>
        <taxon>Pentapetalae</taxon>
        <taxon>asterids</taxon>
        <taxon>campanulids</taxon>
        <taxon>Aquifoliales</taxon>
        <taxon>Aquifoliaceae</taxon>
        <taxon>Ilex</taxon>
    </lineage>
</organism>
<keyword evidence="4" id="KW-1185">Reference proteome</keyword>
<evidence type="ECO:0000313" key="3">
    <source>
        <dbReference type="EMBL" id="CAK9172426.1"/>
    </source>
</evidence>
<dbReference type="AlphaFoldDB" id="A0ABC8TX65"/>
<dbReference type="InterPro" id="IPR046377">
    <property type="entry name" value="DHU1"/>
</dbReference>
<feature type="domain" description="DWD hypersensitive to UV-B 1 N-terminal" evidence="2">
    <location>
        <begin position="334"/>
        <end position="375"/>
    </location>
</feature>
<feature type="repeat" description="WD" evidence="1">
    <location>
        <begin position="600"/>
        <end position="635"/>
    </location>
</feature>
<dbReference type="Gene3D" id="3.80.10.10">
    <property type="entry name" value="Ribonuclease Inhibitor"/>
    <property type="match status" value="1"/>
</dbReference>
<feature type="domain" description="DWD hypersensitive to UV-B 1 N-terminal" evidence="2">
    <location>
        <begin position="10"/>
        <end position="230"/>
    </location>
</feature>
<dbReference type="PROSITE" id="PS50294">
    <property type="entry name" value="WD_REPEATS_REGION"/>
    <property type="match status" value="1"/>
</dbReference>
<dbReference type="Pfam" id="PF20919">
    <property type="entry name" value="DHU1_N"/>
    <property type="match status" value="2"/>
</dbReference>
<dbReference type="InterPro" id="IPR032675">
    <property type="entry name" value="LRR_dom_sf"/>
</dbReference>
<evidence type="ECO:0000313" key="4">
    <source>
        <dbReference type="Proteomes" id="UP001642360"/>
    </source>
</evidence>
<dbReference type="Proteomes" id="UP001642360">
    <property type="component" value="Unassembled WGS sequence"/>
</dbReference>
<dbReference type="InterPro" id="IPR001680">
    <property type="entry name" value="WD40_rpt"/>
</dbReference>
<dbReference type="SUPFAM" id="SSF50978">
    <property type="entry name" value="WD40 repeat-like"/>
    <property type="match status" value="1"/>
</dbReference>
<keyword evidence="1" id="KW-0853">WD repeat</keyword>
<accession>A0ABC8TX65</accession>
<name>A0ABC8TX65_9AQUA</name>
<dbReference type="InterPro" id="IPR036322">
    <property type="entry name" value="WD40_repeat_dom_sf"/>
</dbReference>
<feature type="non-terminal residue" evidence="3">
    <location>
        <position position="852"/>
    </location>
</feature>
<reference evidence="3 4" key="1">
    <citation type="submission" date="2024-02" db="EMBL/GenBank/DDBJ databases">
        <authorList>
            <person name="Vignale AGUSTIN F."/>
            <person name="Sosa J E."/>
            <person name="Modenutti C."/>
        </authorList>
    </citation>
    <scope>NUCLEOTIDE SEQUENCE [LARGE SCALE GENOMIC DNA]</scope>
</reference>
<dbReference type="PANTHER" id="PTHR47201">
    <property type="entry name" value="BNAC09G30780D PROTEIN"/>
    <property type="match status" value="1"/>
</dbReference>
<dbReference type="SMART" id="SM00320">
    <property type="entry name" value="WD40"/>
    <property type="match status" value="4"/>
</dbReference>
<dbReference type="Gene3D" id="2.130.10.10">
    <property type="entry name" value="YVTN repeat-like/Quinoprotein amine dehydrogenase"/>
    <property type="match status" value="1"/>
</dbReference>
<gene>
    <name evidence="3" type="ORF">ILEXP_LOCUS42076</name>
</gene>